<evidence type="ECO:0000259" key="2">
    <source>
        <dbReference type="Pfam" id="PF05170"/>
    </source>
</evidence>
<proteinExistence type="predicted"/>
<gene>
    <name evidence="3" type="ORF">CBI31_01920</name>
</gene>
<feature type="compositionally biased region" description="Low complexity" evidence="1">
    <location>
        <begin position="132"/>
        <end position="152"/>
    </location>
</feature>
<feature type="domain" description="AsmA" evidence="2">
    <location>
        <begin position="1"/>
        <end position="281"/>
    </location>
</feature>
<dbReference type="OrthoDB" id="9766390at2"/>
<dbReference type="EMBL" id="NGUP01000001">
    <property type="protein sequence ID" value="OWS71020.1"/>
    <property type="molecule type" value="Genomic_DNA"/>
</dbReference>
<sequence length="601" mass="63268">MTKTLKITLITFAAILTLGGLGAWYAASSINPTQLTQLLSSAVKDATGRDLKIAGPVSLKIFPSIGVKAEQVTLSNASWASQSQMLALKQIELDVKLFPLFLGRVEISSINLVGLDAYLQTNQVGQSNWNLSSPVTASHSKSSSSAPPQTSSSDNILMAIEAIRVSDAHISYQNGDNPIKLLEIPKLSLMAEGSKTAILLDLQYANYKLGLKGNMGSVRQAIVDWDQAPLKTSLDLTLTLNGKSLDITGKIDKEPKVSPQFDIKLESKSFDLAPLAAASIASSVGKSTGLVKPISTQSKYFFSDDALPFNLLPNANGSIALNMNELKLPNLTALKDMSGTIAFKGDRIDINDLKFDLGKGQAQAQISLSQISSAAPAVSMKALAKGFTLEQVVVSSDSSAKVSGGDVQVALNLSGRGKSLHQIVGGANGSAQMTVGNARIDSRLLNAAGDLAITIMDTLNPMRKQSNQTVLECAVAYLPVINGIVNVKDSVGVETDKLNIVLSGVVNLNSEAINLKIDPHQKSGLTTGVDLGSLVQLEGTLQNPKAGINKEGVVNSAVSIGLGFLTGGMSIAAENVRSMSTKRQPCKTALHSWADIYPGSN</sequence>
<dbReference type="GO" id="GO:0005886">
    <property type="term" value="C:plasma membrane"/>
    <property type="evidence" value="ECO:0007669"/>
    <property type="project" value="TreeGrafter"/>
</dbReference>
<dbReference type="RefSeq" id="WP_088524725.1">
    <property type="nucleotide sequence ID" value="NZ_NGUP01000001.1"/>
</dbReference>
<comment type="caution">
    <text evidence="3">The sequence shown here is derived from an EMBL/GenBank/DDBJ whole genome shotgun (WGS) entry which is preliminary data.</text>
</comment>
<accession>A0A254PWT1</accession>
<name>A0A254PWT1_9BURK</name>
<organism evidence="3 4">
    <name type="scientific">Polynucleobacter campilacus</name>
    <dbReference type="NCBI Taxonomy" id="1743163"/>
    <lineage>
        <taxon>Bacteria</taxon>
        <taxon>Pseudomonadati</taxon>
        <taxon>Pseudomonadota</taxon>
        <taxon>Betaproteobacteria</taxon>
        <taxon>Burkholderiales</taxon>
        <taxon>Burkholderiaceae</taxon>
        <taxon>Polynucleobacter</taxon>
    </lineage>
</organism>
<feature type="region of interest" description="Disordered" evidence="1">
    <location>
        <begin position="130"/>
        <end position="152"/>
    </location>
</feature>
<reference evidence="3 4" key="1">
    <citation type="submission" date="2017-05" db="EMBL/GenBank/DDBJ databases">
        <title>Genome of Polynucleobacter sp. MWH-Feld-100.</title>
        <authorList>
            <person name="Hahn M.W."/>
        </authorList>
    </citation>
    <scope>NUCLEOTIDE SEQUENCE [LARGE SCALE GENOMIC DNA]</scope>
    <source>
        <strain evidence="3 4">MWH-Feld-100</strain>
    </source>
</reference>
<dbReference type="AlphaFoldDB" id="A0A254PWT1"/>
<dbReference type="Proteomes" id="UP000197528">
    <property type="component" value="Unassembled WGS sequence"/>
</dbReference>
<dbReference type="InterPro" id="IPR007844">
    <property type="entry name" value="AsmA"/>
</dbReference>
<evidence type="ECO:0000256" key="1">
    <source>
        <dbReference type="SAM" id="MobiDB-lite"/>
    </source>
</evidence>
<evidence type="ECO:0000313" key="4">
    <source>
        <dbReference type="Proteomes" id="UP000197528"/>
    </source>
</evidence>
<keyword evidence="4" id="KW-1185">Reference proteome</keyword>
<dbReference type="PANTHER" id="PTHR30441">
    <property type="entry name" value="DUF748 DOMAIN-CONTAINING PROTEIN"/>
    <property type="match status" value="1"/>
</dbReference>
<protein>
    <recommendedName>
        <fullName evidence="2">AsmA domain-containing protein</fullName>
    </recommendedName>
</protein>
<dbReference type="Pfam" id="PF05170">
    <property type="entry name" value="AsmA"/>
    <property type="match status" value="1"/>
</dbReference>
<dbReference type="PANTHER" id="PTHR30441:SF4">
    <property type="entry name" value="PROTEIN ASMA"/>
    <property type="match status" value="1"/>
</dbReference>
<dbReference type="GO" id="GO:0090313">
    <property type="term" value="P:regulation of protein targeting to membrane"/>
    <property type="evidence" value="ECO:0007669"/>
    <property type="project" value="TreeGrafter"/>
</dbReference>
<evidence type="ECO:0000313" key="3">
    <source>
        <dbReference type="EMBL" id="OWS71020.1"/>
    </source>
</evidence>
<dbReference type="InterPro" id="IPR052894">
    <property type="entry name" value="AsmA-related"/>
</dbReference>